<keyword evidence="2" id="KW-0804">Transcription</keyword>
<reference evidence="5 6" key="1">
    <citation type="submission" date="2019-03" db="EMBL/GenBank/DDBJ databases">
        <title>Genomic Encyclopedia of Type Strains, Phase IV (KMG-IV): sequencing the most valuable type-strain genomes for metagenomic binning, comparative biology and taxonomic classification.</title>
        <authorList>
            <person name="Goeker M."/>
        </authorList>
    </citation>
    <scope>NUCLEOTIDE SEQUENCE [LARGE SCALE GENOMIC DNA]</scope>
    <source>
        <strain evidence="5 6">DSM 101</strain>
    </source>
</reference>
<dbReference type="InterPro" id="IPR002818">
    <property type="entry name" value="DJ-1/PfpI"/>
</dbReference>
<evidence type="ECO:0000256" key="1">
    <source>
        <dbReference type="ARBA" id="ARBA00023015"/>
    </source>
</evidence>
<evidence type="ECO:0000259" key="4">
    <source>
        <dbReference type="PROSITE" id="PS01124"/>
    </source>
</evidence>
<feature type="compositionally biased region" description="Low complexity" evidence="3">
    <location>
        <begin position="323"/>
        <end position="336"/>
    </location>
</feature>
<keyword evidence="6" id="KW-1185">Reference proteome</keyword>
<proteinExistence type="predicted"/>
<dbReference type="AlphaFoldDB" id="A0A4R1I0X8"/>
<sequence>MFYDEVTEPLTFSFLLIENLSLMSLSSAIEPLRSANRLIGREVFRWRLCSIDGEPVVASNGIRLDAAPVAQALEGSHAIFVCGGMRIAPDDVKRYLAVLRGAARRGIAVGSLSTGSYLLAWAGLLDGYRCTIHWENGAAFEEDFPKVIATGKIYEIDRDRMTCSGGTAAMDMMLHVIADRYDPDLAQRVANQFHHERIRDANDEQRGGRLRRVGSLPAPLQRTVQTMQRHLEAPVSVGELAQAAGLSPRQLERLFSQHLGMTPARYYLSLRVDRARELLIYTSQPILEIAVAVGFASTSHLSQWFKRLHGMRPSELRERAGRRQGPQAEGQAGPAGSDVTSLSPPAGSDVASPSLPTGSDVASLSPAVAFGTDLTAKP</sequence>
<evidence type="ECO:0000313" key="5">
    <source>
        <dbReference type="EMBL" id="TCK23562.1"/>
    </source>
</evidence>
<dbReference type="InterPro" id="IPR029062">
    <property type="entry name" value="Class_I_gatase-like"/>
</dbReference>
<gene>
    <name evidence="5" type="ORF">EV667_3401</name>
</gene>
<feature type="domain" description="HTH araC/xylS-type" evidence="4">
    <location>
        <begin position="221"/>
        <end position="319"/>
    </location>
</feature>
<dbReference type="GO" id="GO:0003700">
    <property type="term" value="F:DNA-binding transcription factor activity"/>
    <property type="evidence" value="ECO:0007669"/>
    <property type="project" value="InterPro"/>
</dbReference>
<protein>
    <submittedName>
        <fullName evidence="5">AraC family transcriptional regulator with amidase-like domain</fullName>
    </submittedName>
</protein>
<dbReference type="Gene3D" id="3.40.50.880">
    <property type="match status" value="1"/>
</dbReference>
<evidence type="ECO:0000256" key="3">
    <source>
        <dbReference type="SAM" id="MobiDB-lite"/>
    </source>
</evidence>
<accession>A0A4R1I0X8</accession>
<dbReference type="PANTHER" id="PTHR43130:SF3">
    <property type="entry name" value="HTH-TYPE TRANSCRIPTIONAL REGULATOR RV1931C"/>
    <property type="match status" value="1"/>
</dbReference>
<dbReference type="PANTHER" id="PTHR43130">
    <property type="entry name" value="ARAC-FAMILY TRANSCRIPTIONAL REGULATOR"/>
    <property type="match status" value="1"/>
</dbReference>
<keyword evidence="1" id="KW-0805">Transcription regulation</keyword>
<dbReference type="EMBL" id="SMFY01000003">
    <property type="protein sequence ID" value="TCK23562.1"/>
    <property type="molecule type" value="Genomic_DNA"/>
</dbReference>
<dbReference type="Gene3D" id="1.10.10.60">
    <property type="entry name" value="Homeodomain-like"/>
    <property type="match status" value="2"/>
</dbReference>
<dbReference type="InterPro" id="IPR009057">
    <property type="entry name" value="Homeodomain-like_sf"/>
</dbReference>
<dbReference type="Proteomes" id="UP000295030">
    <property type="component" value="Unassembled WGS sequence"/>
</dbReference>
<dbReference type="Pfam" id="PF01965">
    <property type="entry name" value="DJ-1_PfpI"/>
    <property type="match status" value="1"/>
</dbReference>
<evidence type="ECO:0000256" key="2">
    <source>
        <dbReference type="ARBA" id="ARBA00023163"/>
    </source>
</evidence>
<dbReference type="SMART" id="SM00342">
    <property type="entry name" value="HTH_ARAC"/>
    <property type="match status" value="1"/>
</dbReference>
<evidence type="ECO:0000313" key="6">
    <source>
        <dbReference type="Proteomes" id="UP000295030"/>
    </source>
</evidence>
<dbReference type="CDD" id="cd03136">
    <property type="entry name" value="GATase1_AraC_ArgR_like"/>
    <property type="match status" value="1"/>
</dbReference>
<dbReference type="InterPro" id="IPR018060">
    <property type="entry name" value="HTH_AraC"/>
</dbReference>
<comment type="caution">
    <text evidence="5">The sequence shown here is derived from an EMBL/GenBank/DDBJ whole genome shotgun (WGS) entry which is preliminary data.</text>
</comment>
<organism evidence="5 6">
    <name type="scientific">Ancylobacter aquaticus</name>
    <dbReference type="NCBI Taxonomy" id="100"/>
    <lineage>
        <taxon>Bacteria</taxon>
        <taxon>Pseudomonadati</taxon>
        <taxon>Pseudomonadota</taxon>
        <taxon>Alphaproteobacteria</taxon>
        <taxon>Hyphomicrobiales</taxon>
        <taxon>Xanthobacteraceae</taxon>
        <taxon>Ancylobacter</taxon>
    </lineage>
</organism>
<feature type="region of interest" description="Disordered" evidence="3">
    <location>
        <begin position="315"/>
        <end position="363"/>
    </location>
</feature>
<dbReference type="RefSeq" id="WP_207907787.1">
    <property type="nucleotide sequence ID" value="NZ_SMFY01000003.1"/>
</dbReference>
<dbReference type="SUPFAM" id="SSF46689">
    <property type="entry name" value="Homeodomain-like"/>
    <property type="match status" value="2"/>
</dbReference>
<dbReference type="Pfam" id="PF12833">
    <property type="entry name" value="HTH_18"/>
    <property type="match status" value="1"/>
</dbReference>
<dbReference type="InterPro" id="IPR052158">
    <property type="entry name" value="INH-QAR"/>
</dbReference>
<dbReference type="PROSITE" id="PS01124">
    <property type="entry name" value="HTH_ARAC_FAMILY_2"/>
    <property type="match status" value="1"/>
</dbReference>
<dbReference type="GO" id="GO:0043565">
    <property type="term" value="F:sequence-specific DNA binding"/>
    <property type="evidence" value="ECO:0007669"/>
    <property type="project" value="InterPro"/>
</dbReference>
<dbReference type="SUPFAM" id="SSF52317">
    <property type="entry name" value="Class I glutamine amidotransferase-like"/>
    <property type="match status" value="1"/>
</dbReference>
<name>A0A4R1I0X8_ANCAQ</name>